<dbReference type="OrthoDB" id="2455055at2"/>
<evidence type="ECO:0000313" key="1">
    <source>
        <dbReference type="EMBL" id="RSK37895.1"/>
    </source>
</evidence>
<reference evidence="1 4" key="2">
    <citation type="submission" date="2018-12" db="EMBL/GenBank/DDBJ databases">
        <title>Comparitive functional genomics of dry heat resistant strains isolated from the viking spacecraft.</title>
        <authorList>
            <person name="Seuylemezian A."/>
            <person name="Vaishampayan P."/>
        </authorList>
    </citation>
    <scope>NUCLEOTIDE SEQUENCE [LARGE SCALE GENOMIC DNA]</scope>
    <source>
        <strain evidence="1 4">M6-11</strain>
    </source>
</reference>
<dbReference type="STRING" id="426756.SAMN04488126_10491"/>
<proteinExistence type="predicted"/>
<sequence>MTDIEFWRISFNDWGCNVNGKLRISASSLELLTKSEEVKSFLSRCMENQEVISNPLISVGQGIHCYAGNYEVAHIDENKMILRKLFNEVLF</sequence>
<keyword evidence="4" id="KW-1185">Reference proteome</keyword>
<dbReference type="Proteomes" id="UP000272481">
    <property type="component" value="Unassembled WGS sequence"/>
</dbReference>
<evidence type="ECO:0000313" key="4">
    <source>
        <dbReference type="Proteomes" id="UP000272481"/>
    </source>
</evidence>
<name>A0A1G7AMJ7_9BACL</name>
<dbReference type="EMBL" id="FNAR01000004">
    <property type="protein sequence ID" value="SDE16031.1"/>
    <property type="molecule type" value="Genomic_DNA"/>
</dbReference>
<protein>
    <submittedName>
        <fullName evidence="2">Uncharacterized protein</fullName>
    </submittedName>
</protein>
<dbReference type="AlphaFoldDB" id="A0A1G7AMJ7"/>
<evidence type="ECO:0000313" key="2">
    <source>
        <dbReference type="EMBL" id="SDE16031.1"/>
    </source>
</evidence>
<evidence type="ECO:0000313" key="3">
    <source>
        <dbReference type="Proteomes" id="UP000198823"/>
    </source>
</evidence>
<dbReference type="Proteomes" id="UP000198823">
    <property type="component" value="Unassembled WGS sequence"/>
</dbReference>
<organism evidence="2 3">
    <name type="scientific">Bhargavaea beijingensis</name>
    <dbReference type="NCBI Taxonomy" id="426756"/>
    <lineage>
        <taxon>Bacteria</taxon>
        <taxon>Bacillati</taxon>
        <taxon>Bacillota</taxon>
        <taxon>Bacilli</taxon>
        <taxon>Bacillales</taxon>
        <taxon>Caryophanaceae</taxon>
        <taxon>Bhargavaea</taxon>
    </lineage>
</organism>
<dbReference type="RefSeq" id="WP_092095180.1">
    <property type="nucleotide sequence ID" value="NZ_FNAR01000004.1"/>
</dbReference>
<gene>
    <name evidence="1" type="ORF">EJA12_00235</name>
    <name evidence="2" type="ORF">SAMN04488126_10491</name>
</gene>
<reference evidence="2 3" key="1">
    <citation type="submission" date="2016-10" db="EMBL/GenBank/DDBJ databases">
        <authorList>
            <person name="de Groot N.N."/>
        </authorList>
    </citation>
    <scope>NUCLEOTIDE SEQUENCE [LARGE SCALE GENOMIC DNA]</scope>
    <source>
        <strain evidence="2 3">CGMCC 1.6762</strain>
    </source>
</reference>
<accession>A0A1G7AMJ7</accession>
<dbReference type="EMBL" id="RWGW01000001">
    <property type="protein sequence ID" value="RSK37895.1"/>
    <property type="molecule type" value="Genomic_DNA"/>
</dbReference>